<protein>
    <recommendedName>
        <fullName evidence="1">PRTase-CE domain-containing protein</fullName>
    </recommendedName>
</protein>
<reference evidence="2 3" key="1">
    <citation type="journal article" date="2001" name="Lancet">
        <title>Whole genome sequencing of meticillin-resistant Staphylococcus aureus.</title>
        <authorList>
            <person name="Kuroda M."/>
            <person name="Ohta T."/>
            <person name="Uchiyama I."/>
            <person name="Baba T."/>
            <person name="Yuzawa H."/>
            <person name="Kobayashi I."/>
            <person name="Cui L."/>
            <person name="Oguchi A."/>
            <person name="Aoki K."/>
            <person name="Nagai Y."/>
            <person name="Lian J."/>
            <person name="Ito T."/>
            <person name="Kanamori M."/>
            <person name="Matsumaru H."/>
            <person name="Maruyama A."/>
            <person name="Murakami H."/>
            <person name="Hosoyama A."/>
            <person name="Mizutani-Ui Y."/>
            <person name="Takahashi N.K."/>
            <person name="Sawano T."/>
            <person name="Inoue R."/>
            <person name="Kaito C."/>
            <person name="Sekimizu K."/>
            <person name="Hirakawa H."/>
            <person name="Kuhara S."/>
            <person name="Goto S."/>
            <person name="Yabuzaki J."/>
            <person name="Kanehisa M."/>
            <person name="Yamashita A."/>
            <person name="Oshima K."/>
            <person name="Furuya K."/>
            <person name="Yoshino C."/>
            <person name="Shiba T."/>
            <person name="Hattori M."/>
            <person name="Ogasawara N."/>
            <person name="Hayashi H."/>
            <person name="Hiramatsu K."/>
        </authorList>
    </citation>
    <scope>NUCLEOTIDE SEQUENCE [LARGE SCALE GENOMIC DNA]</scope>
    <source>
        <strain evidence="3">Mu50 / ATCC 700699</strain>
    </source>
</reference>
<gene>
    <name evidence="2" type="ordered locus">SAV2211</name>
</gene>
<proteinExistence type="predicted"/>
<accession>A0A0H3JT34</accession>
<feature type="domain" description="PRTase-CE" evidence="1">
    <location>
        <begin position="44"/>
        <end position="214"/>
    </location>
</feature>
<sequence length="215" mass="25411">MKQNVEFNQAVIKFNKRNKINKSSNDEYIKNFRNKFGKFLSQSFLNSNNVIKQEIIKIIKDEYYYYDQENTKKYLIKFCQDLIEHIKEHRNQINDCHFTNILNKDAEKTNSSSILTSLFLTANNIPNNLSSNFSKAVEYYFAKNKEIYGDGYEKYLDEYFRNVLGEKSYLILIDDFSGTGKSISDFIDAIKKYILTLKIEIIIFCIHITEDAEKK</sequence>
<dbReference type="KEGG" id="sav:SAV2211"/>
<dbReference type="Proteomes" id="UP000002481">
    <property type="component" value="Chromosome"/>
</dbReference>
<dbReference type="RefSeq" id="WP_000812686.1">
    <property type="nucleotide sequence ID" value="NC_002758.2"/>
</dbReference>
<organism evidence="2 3">
    <name type="scientific">Staphylococcus aureus (strain Mu50 / ATCC 700699)</name>
    <dbReference type="NCBI Taxonomy" id="158878"/>
    <lineage>
        <taxon>Bacteria</taxon>
        <taxon>Bacillati</taxon>
        <taxon>Bacillota</taxon>
        <taxon>Bacilli</taxon>
        <taxon>Bacillales</taxon>
        <taxon>Staphylococcaceae</taxon>
        <taxon>Staphylococcus</taxon>
    </lineage>
</organism>
<dbReference type="Pfam" id="PF24390">
    <property type="entry name" value="PRTase-CE"/>
    <property type="match status" value="1"/>
</dbReference>
<evidence type="ECO:0000259" key="1">
    <source>
        <dbReference type="Pfam" id="PF24390"/>
    </source>
</evidence>
<dbReference type="AlphaFoldDB" id="A0A0H3JT34"/>
<evidence type="ECO:0000313" key="2">
    <source>
        <dbReference type="EMBL" id="BAB58373.1"/>
    </source>
</evidence>
<evidence type="ECO:0000313" key="3">
    <source>
        <dbReference type="Proteomes" id="UP000002481"/>
    </source>
</evidence>
<dbReference type="InterPro" id="IPR056920">
    <property type="entry name" value="PRTase-CE"/>
</dbReference>
<dbReference type="HOGENOM" id="CLU_122648_0_0_9"/>
<name>A0A0H3JT34_STAAM</name>
<dbReference type="EMBL" id="BA000017">
    <property type="protein sequence ID" value="BAB58373.1"/>
    <property type="molecule type" value="Genomic_DNA"/>
</dbReference>